<organism evidence="3 4">
    <name type="scientific">Leptomonas pyrrhocoris</name>
    <name type="common">Firebug parasite</name>
    <dbReference type="NCBI Taxonomy" id="157538"/>
    <lineage>
        <taxon>Eukaryota</taxon>
        <taxon>Discoba</taxon>
        <taxon>Euglenozoa</taxon>
        <taxon>Kinetoplastea</taxon>
        <taxon>Metakinetoplastina</taxon>
        <taxon>Trypanosomatida</taxon>
        <taxon>Trypanosomatidae</taxon>
        <taxon>Leishmaniinae</taxon>
        <taxon>Leptomonas</taxon>
    </lineage>
</organism>
<feature type="coiled-coil region" evidence="1">
    <location>
        <begin position="443"/>
        <end position="470"/>
    </location>
</feature>
<evidence type="ECO:0000313" key="4">
    <source>
        <dbReference type="Proteomes" id="UP000037923"/>
    </source>
</evidence>
<feature type="compositionally biased region" description="Polar residues" evidence="2">
    <location>
        <begin position="348"/>
        <end position="359"/>
    </location>
</feature>
<gene>
    <name evidence="3" type="ORF">ABB37_04373</name>
</gene>
<dbReference type="OrthoDB" id="313433at2759"/>
<dbReference type="EMBL" id="LGTL01000007">
    <property type="protein sequence ID" value="KPA80990.1"/>
    <property type="molecule type" value="Genomic_DNA"/>
</dbReference>
<evidence type="ECO:0000313" key="3">
    <source>
        <dbReference type="EMBL" id="KPA80990.1"/>
    </source>
</evidence>
<feature type="compositionally biased region" description="Polar residues" evidence="2">
    <location>
        <begin position="251"/>
        <end position="261"/>
    </location>
</feature>
<dbReference type="PANTHER" id="PTHR40682">
    <property type="entry name" value="F5/8 TYPE C DOMAIN CONTAINING PROTEIN"/>
    <property type="match status" value="1"/>
</dbReference>
<feature type="region of interest" description="Disordered" evidence="2">
    <location>
        <begin position="329"/>
        <end position="413"/>
    </location>
</feature>
<feature type="compositionally biased region" description="Low complexity" evidence="2">
    <location>
        <begin position="666"/>
        <end position="679"/>
    </location>
</feature>
<dbReference type="OMA" id="YAGWHVW"/>
<feature type="compositionally biased region" description="Polar residues" evidence="2">
    <location>
        <begin position="638"/>
        <end position="647"/>
    </location>
</feature>
<feature type="compositionally biased region" description="Basic and acidic residues" evidence="2">
    <location>
        <begin position="649"/>
        <end position="663"/>
    </location>
</feature>
<reference evidence="3 4" key="1">
    <citation type="submission" date="2015-07" db="EMBL/GenBank/DDBJ databases">
        <title>High-quality genome of monoxenous trypanosomatid Leptomonas pyrrhocoris.</title>
        <authorList>
            <person name="Flegontov P."/>
            <person name="Butenko A."/>
            <person name="Firsov S."/>
            <person name="Vlcek C."/>
            <person name="Logacheva M.D."/>
            <person name="Field M."/>
            <person name="Filatov D."/>
            <person name="Flegontova O."/>
            <person name="Gerasimov E."/>
            <person name="Jackson A.P."/>
            <person name="Kelly S."/>
            <person name="Opperdoes F."/>
            <person name="O'Reilly A."/>
            <person name="Votypka J."/>
            <person name="Yurchenko V."/>
            <person name="Lukes J."/>
        </authorList>
    </citation>
    <scope>NUCLEOTIDE SEQUENCE [LARGE SCALE GENOMIC DNA]</scope>
    <source>
        <strain evidence="3">H10</strain>
    </source>
</reference>
<sequence>MPESNWAVRENGARIADVSSEAANGANAAANLLKAHEEALWLAGPAPQHVTLALSAQHPLLRYAGWHVWLDLPTNPKVVEIASGPSLEQLRPILVCEALPGAGTQVWQLPRPIPAEHTFVRFKILESFGPGPTYMNTLALLANDPGPNYSANDDVPAATAVSPSATVAAVGPQYANPTAATPYASRLPLSLSGVGTPGGAARSPLPRHATSLAAPRTPPAGINMSVTSGGNGGGGHSDDGGPSDVGVFVSTNRRSAATSNAEEPLSPADATNRDGSSRTRSPRMRSNSRMRQLLRELDNDIKQLKPIKSVSPGKNMLMYLPQDASGLEADSFDENITPDRSGHRRGSNSDGSGSQRNTSGDGKHRHGRHTGHSGRGREGDDDGGSSGKGARHPHRGSSATSATGGNFHADPQLQRGMHPAQMGIALYPPSAEVAGPPPLPPLNATYDARLNALEQAVAALNEAVQHQRDDLTMIKRLLLQQAVEGRKEAEQRFEEKQRYERLFSVSTNATGIPSNSALPAASPASGFMADQRLTHRSITVDFPEDTLRVFVNSVLDHRLRKYTKKLEAKLLQRLDTQLHDVIKVLSATVDGQLANVTNVAAATATAAATSAAGASMSTPRSMYAEQESTPSHRGRTFSPVSQSSRGLHTSRDEFGHDNVDSTPRRGGAASSASSKGGASHTPRSQTETGVSAFHPRAWSSKR</sequence>
<dbReference type="Proteomes" id="UP000037923">
    <property type="component" value="Unassembled WGS sequence"/>
</dbReference>
<protein>
    <submittedName>
        <fullName evidence="3">Uncharacterized protein</fullName>
    </submittedName>
</protein>
<feature type="region of interest" description="Disordered" evidence="2">
    <location>
        <begin position="195"/>
        <end position="290"/>
    </location>
</feature>
<evidence type="ECO:0000256" key="2">
    <source>
        <dbReference type="SAM" id="MobiDB-lite"/>
    </source>
</evidence>
<keyword evidence="4" id="KW-1185">Reference proteome</keyword>
<dbReference type="GeneID" id="26904664"/>
<name>A0A0M9G2B8_LEPPY</name>
<keyword evidence="1" id="KW-0175">Coiled coil</keyword>
<feature type="compositionally biased region" description="Basic residues" evidence="2">
    <location>
        <begin position="363"/>
        <end position="374"/>
    </location>
</feature>
<proteinExistence type="predicted"/>
<feature type="compositionally biased region" description="Low complexity" evidence="2">
    <location>
        <begin position="240"/>
        <end position="250"/>
    </location>
</feature>
<feature type="compositionally biased region" description="Polar residues" evidence="2">
    <location>
        <begin position="616"/>
        <end position="631"/>
    </location>
</feature>
<dbReference type="RefSeq" id="XP_015659429.1">
    <property type="nucleotide sequence ID" value="XM_015802028.1"/>
</dbReference>
<dbReference type="VEuPathDB" id="TriTrypDB:LpyrH10_07_1800"/>
<evidence type="ECO:0000256" key="1">
    <source>
        <dbReference type="SAM" id="Coils"/>
    </source>
</evidence>
<dbReference type="PANTHER" id="PTHR40682:SF1">
    <property type="entry name" value="CHROMOSOME UNDETERMINED SCAFFOLD_48, WHOLE GENOME SHOTGUN SEQUENCE"/>
    <property type="match status" value="1"/>
</dbReference>
<comment type="caution">
    <text evidence="3">The sequence shown here is derived from an EMBL/GenBank/DDBJ whole genome shotgun (WGS) entry which is preliminary data.</text>
</comment>
<accession>A0A0M9G2B8</accession>
<feature type="region of interest" description="Disordered" evidence="2">
    <location>
        <begin position="609"/>
        <end position="702"/>
    </location>
</feature>
<dbReference type="AlphaFoldDB" id="A0A0M9G2B8"/>